<organism evidence="1 2">
    <name type="scientific">Arthrobacter deserti</name>
    <dbReference type="NCBI Taxonomy" id="1742687"/>
    <lineage>
        <taxon>Bacteria</taxon>
        <taxon>Bacillati</taxon>
        <taxon>Actinomycetota</taxon>
        <taxon>Actinomycetes</taxon>
        <taxon>Micrococcales</taxon>
        <taxon>Micrococcaceae</taxon>
        <taxon>Arthrobacter</taxon>
    </lineage>
</organism>
<evidence type="ECO:0000313" key="2">
    <source>
        <dbReference type="Proteomes" id="UP000523795"/>
    </source>
</evidence>
<reference evidence="1 2" key="1">
    <citation type="submission" date="2020-04" db="EMBL/GenBank/DDBJ databases">
        <authorList>
            <person name="Liu S."/>
        </authorList>
    </citation>
    <scope>NUCLEOTIDE SEQUENCE [LARGE SCALE GENOMIC DNA]</scope>
    <source>
        <strain evidence="1 2">CGMCC 1.15091</strain>
    </source>
</reference>
<accession>A0ABX1JPM0</accession>
<keyword evidence="2" id="KW-1185">Reference proteome</keyword>
<feature type="non-terminal residue" evidence="1">
    <location>
        <position position="1"/>
    </location>
</feature>
<sequence>VALQGNFIKFAPAKLPESKVMRLNRMYPGSQVKPALDFILVPKPKTSRVGGRDLADAEVLQWAQGVIDAIFAD</sequence>
<evidence type="ECO:0000313" key="1">
    <source>
        <dbReference type="EMBL" id="NKX50774.1"/>
    </source>
</evidence>
<comment type="caution">
    <text evidence="1">The sequence shown here is derived from an EMBL/GenBank/DDBJ whole genome shotgun (WGS) entry which is preliminary data.</text>
</comment>
<protein>
    <submittedName>
        <fullName evidence="1">Uncharacterized protein</fullName>
    </submittedName>
</protein>
<proteinExistence type="predicted"/>
<dbReference type="EMBL" id="JAAZSR010000125">
    <property type="protein sequence ID" value="NKX50774.1"/>
    <property type="molecule type" value="Genomic_DNA"/>
</dbReference>
<gene>
    <name evidence="1" type="ORF">HER39_09390</name>
</gene>
<name>A0ABX1JPM0_9MICC</name>
<dbReference type="Proteomes" id="UP000523795">
    <property type="component" value="Unassembled WGS sequence"/>
</dbReference>